<name>A0A261Y2W2_9FUNG</name>
<evidence type="ECO:0000256" key="1">
    <source>
        <dbReference type="SAM" id="MobiDB-lite"/>
    </source>
</evidence>
<dbReference type="InterPro" id="IPR051640">
    <property type="entry name" value="GRB10-interact_GYF"/>
</dbReference>
<dbReference type="PANTHER" id="PTHR14445:SF36">
    <property type="entry name" value="FI03272P-RELATED"/>
    <property type="match status" value="1"/>
</dbReference>
<dbReference type="EMBL" id="MVBO01000029">
    <property type="protein sequence ID" value="OZJ04834.1"/>
    <property type="molecule type" value="Genomic_DNA"/>
</dbReference>
<accession>A0A261Y2W2</accession>
<dbReference type="Pfam" id="PF02213">
    <property type="entry name" value="GYF"/>
    <property type="match status" value="1"/>
</dbReference>
<feature type="compositionally biased region" description="Polar residues" evidence="1">
    <location>
        <begin position="397"/>
        <end position="407"/>
    </location>
</feature>
<evidence type="ECO:0000313" key="4">
    <source>
        <dbReference type="Proteomes" id="UP000242875"/>
    </source>
</evidence>
<dbReference type="InterPro" id="IPR003169">
    <property type="entry name" value="GYF"/>
</dbReference>
<feature type="compositionally biased region" description="Polar residues" evidence="1">
    <location>
        <begin position="919"/>
        <end position="932"/>
    </location>
</feature>
<dbReference type="SUPFAM" id="SSF55277">
    <property type="entry name" value="GYF domain"/>
    <property type="match status" value="1"/>
</dbReference>
<dbReference type="GO" id="GO:0005829">
    <property type="term" value="C:cytosol"/>
    <property type="evidence" value="ECO:0007669"/>
    <property type="project" value="TreeGrafter"/>
</dbReference>
<organism evidence="3 4">
    <name type="scientific">Bifiguratus adelaidae</name>
    <dbReference type="NCBI Taxonomy" id="1938954"/>
    <lineage>
        <taxon>Eukaryota</taxon>
        <taxon>Fungi</taxon>
        <taxon>Fungi incertae sedis</taxon>
        <taxon>Mucoromycota</taxon>
        <taxon>Mucoromycotina</taxon>
        <taxon>Endogonomycetes</taxon>
        <taxon>Endogonales</taxon>
        <taxon>Endogonales incertae sedis</taxon>
        <taxon>Bifiguratus</taxon>
    </lineage>
</organism>
<dbReference type="Proteomes" id="UP000242875">
    <property type="component" value="Unassembled WGS sequence"/>
</dbReference>
<feature type="compositionally biased region" description="Basic and acidic residues" evidence="1">
    <location>
        <begin position="335"/>
        <end position="356"/>
    </location>
</feature>
<keyword evidence="4" id="KW-1185">Reference proteome</keyword>
<dbReference type="PROSITE" id="PS50829">
    <property type="entry name" value="GYF"/>
    <property type="match status" value="1"/>
</dbReference>
<dbReference type="OrthoDB" id="6415790at2759"/>
<feature type="region of interest" description="Disordered" evidence="1">
    <location>
        <begin position="834"/>
        <end position="863"/>
    </location>
</feature>
<dbReference type="Gene3D" id="3.30.1490.40">
    <property type="match status" value="1"/>
</dbReference>
<feature type="region of interest" description="Disordered" evidence="1">
    <location>
        <begin position="942"/>
        <end position="961"/>
    </location>
</feature>
<feature type="region of interest" description="Disordered" evidence="1">
    <location>
        <begin position="993"/>
        <end position="1061"/>
    </location>
</feature>
<feature type="region of interest" description="Disordered" evidence="1">
    <location>
        <begin position="194"/>
        <end position="285"/>
    </location>
</feature>
<reference evidence="3 4" key="1">
    <citation type="journal article" date="2017" name="Mycologia">
        <title>Bifiguratus adelaidae, gen. et sp. nov., a new member of Mucoromycotina in endophytic and soil-dwelling habitats.</title>
        <authorList>
            <person name="Torres-Cruz T.J."/>
            <person name="Billingsley Tobias T.L."/>
            <person name="Almatruk M."/>
            <person name="Hesse C."/>
            <person name="Kuske C.R."/>
            <person name="Desiro A."/>
            <person name="Benucci G.M."/>
            <person name="Bonito G."/>
            <person name="Stajich J.E."/>
            <person name="Dunlap C."/>
            <person name="Arnold A.E."/>
            <person name="Porras-Alfaro A."/>
        </authorList>
    </citation>
    <scope>NUCLEOTIDE SEQUENCE [LARGE SCALE GENOMIC DNA]</scope>
    <source>
        <strain evidence="3 4">AZ0501</strain>
    </source>
</reference>
<comment type="caution">
    <text evidence="3">The sequence shown here is derived from an EMBL/GenBank/DDBJ whole genome shotgun (WGS) entry which is preliminary data.</text>
</comment>
<proteinExistence type="predicted"/>
<feature type="region of interest" description="Disordered" evidence="1">
    <location>
        <begin position="1"/>
        <end position="52"/>
    </location>
</feature>
<feature type="compositionally biased region" description="Low complexity" evidence="1">
    <location>
        <begin position="41"/>
        <end position="52"/>
    </location>
</feature>
<dbReference type="PANTHER" id="PTHR14445">
    <property type="entry name" value="GRB10 INTERACTING GYF PROTEIN"/>
    <property type="match status" value="1"/>
</dbReference>
<feature type="region of interest" description="Disordered" evidence="1">
    <location>
        <begin position="310"/>
        <end position="356"/>
    </location>
</feature>
<feature type="compositionally biased region" description="Basic and acidic residues" evidence="1">
    <location>
        <begin position="834"/>
        <end position="844"/>
    </location>
</feature>
<dbReference type="CDD" id="cd00072">
    <property type="entry name" value="GYF"/>
    <property type="match status" value="1"/>
</dbReference>
<sequence>MTTNTMNFGPEWMRGFPKRSNTGDSAVRSASPQSATIPQRSASSTTSSKQSAPQLFSYSSVAATNLPSNQPYHHNVTRQQSISEGYTVLDHTSVMTPGGSITSSNGHFLGGHDTFSNSYLSQHGSTLHNGGDHGLTTSSADNLNPFKYSKEIMLSLFKPSTLPAEFEQHEYVTVLEAMEPLAFVPMSDAEKKLSSSSINSETRRVPINQEGVTRGERGAEHRHRGSKVAKSGDEAANQQNASGVKDSRSSHDRHRDDSQLGKRQVRYDRNQSSNPGAKGDTWNGTARDSLGSFDANGFFRVDDDNLLGGALEGAGDQADLNTEEDVLESTPAKPDTFDEHESAVHEGGHHLHDGSDDDVVKEVFSLPLHTTTSQHSDEHHLFDKRTLDQPSYPAFNLSDQGSLLSPSKSHHDDPLLGSSSVFRSPPHSRLPSVDGVRWLYRDPSGNVQGPFTTSNMEEWFKAGFFSPTLLVIPEEGSQFEPLGKLIQRVRNDQQPFLATATVLLSSPGLARLRDDVSNAGPGSARFNHGVGRTAVDTFGNVPARMTPGDATETSLGLRDASFGGGGFNLFGSSQNTPAFMKSQNGSQHSPSLMNSPFVDRFGTGLFGTPVRETPSALGGSPWGEASPVANKPSPWGTATGDLFSGGMSGGMSPLLNQSISTPGFLSSLGGNVQPTPQLFDQQQRYLQEQMERQKLLQQRQQAHLQAQQNDVLNAVRMRQQEELHQDMLGYHQVPENVSQRQAVQGDLQLNSHWSNQLFTERSAAGDTQKQTWLTAGNAQEESAPEPSGSLNAHITREDKVAGAEHAEEIEKNNVASQMEQMNLEAKDDVVTYKGEEASSEHKAEPVGSAWARQEAAPRAPSLREIQETEATLAAQREKEKIARLAQIQQQVGSDDAGLTNLSWGVYSPGSKPLAGGEEPSSTTAVWANTSAPKKTLREIQQEEEEAMKKARAKAAAQQTASVNAGAGFGEAAAMPTGSGKRFADLLAGGSKPQQIVGSAWSGASAVRSPSRIIPPAVATPPPPKPLNDGWQTVAGSGKATSAKPTPVATKPSAPVSETRTNNAPSDAFLNWCRLSLKGLASGVNGKYGNVLHQDPLTDNSKPPVEEFIQMLLAFPADGSSGTVEIIQDMVYANSTSLDGRRFADEFIKKRKLDMAGKPIGNAVDFNKVNPAKESATFQVVTKKGKKKAGN</sequence>
<feature type="region of interest" description="Disordered" evidence="1">
    <location>
        <begin position="397"/>
        <end position="428"/>
    </location>
</feature>
<feature type="compositionally biased region" description="Polar residues" evidence="1">
    <location>
        <begin position="1029"/>
        <end position="1043"/>
    </location>
</feature>
<evidence type="ECO:0000259" key="2">
    <source>
        <dbReference type="PROSITE" id="PS50829"/>
    </source>
</evidence>
<evidence type="ECO:0000313" key="3">
    <source>
        <dbReference type="EMBL" id="OZJ04834.1"/>
    </source>
</evidence>
<feature type="region of interest" description="Disordered" evidence="1">
    <location>
        <begin position="907"/>
        <end position="935"/>
    </location>
</feature>
<feature type="domain" description="GYF" evidence="2">
    <location>
        <begin position="435"/>
        <end position="483"/>
    </location>
</feature>
<dbReference type="AlphaFoldDB" id="A0A261Y2W2"/>
<protein>
    <recommendedName>
        <fullName evidence="2">GYF domain-containing protein</fullName>
    </recommendedName>
</protein>
<dbReference type="SMART" id="SM00444">
    <property type="entry name" value="GYF"/>
    <property type="match status" value="1"/>
</dbReference>
<gene>
    <name evidence="3" type="ORF">BZG36_02325</name>
</gene>
<dbReference type="InterPro" id="IPR035445">
    <property type="entry name" value="GYF-like_dom_sf"/>
</dbReference>
<feature type="compositionally biased region" description="Polar residues" evidence="1">
    <location>
        <begin position="19"/>
        <end position="40"/>
    </location>
</feature>
<feature type="compositionally biased region" description="Basic and acidic residues" evidence="1">
    <location>
        <begin position="245"/>
        <end position="269"/>
    </location>
</feature>